<dbReference type="Pfam" id="PF00176">
    <property type="entry name" value="SNF2-rel_dom"/>
    <property type="match status" value="1"/>
</dbReference>
<dbReference type="InterPro" id="IPR044567">
    <property type="entry name" value="CLSY/DRD1"/>
</dbReference>
<name>A0A822YCT8_NELNU</name>
<dbReference type="GO" id="GO:0080188">
    <property type="term" value="P:gene silencing by siRNA-directed DNA methylation"/>
    <property type="evidence" value="ECO:0007669"/>
    <property type="project" value="InterPro"/>
</dbReference>
<evidence type="ECO:0000259" key="7">
    <source>
        <dbReference type="PROSITE" id="PS51192"/>
    </source>
</evidence>
<evidence type="ECO:0000256" key="3">
    <source>
        <dbReference type="ARBA" id="ARBA00022801"/>
    </source>
</evidence>
<dbReference type="InterPro" id="IPR001650">
    <property type="entry name" value="Helicase_C-like"/>
</dbReference>
<dbReference type="CDD" id="cd18793">
    <property type="entry name" value="SF2_C_SNF"/>
    <property type="match status" value="1"/>
</dbReference>
<dbReference type="InterPro" id="IPR014001">
    <property type="entry name" value="Helicase_ATP-bd"/>
</dbReference>
<dbReference type="Gene3D" id="3.40.50.300">
    <property type="entry name" value="P-loop containing nucleotide triphosphate hydrolases"/>
    <property type="match status" value="1"/>
</dbReference>
<accession>A0A822YCT8</accession>
<dbReference type="PANTHER" id="PTHR45821:SF2">
    <property type="entry name" value="SNF2 DOMAIN-CONTAINING PROTEIN CLASSY 2"/>
    <property type="match status" value="1"/>
</dbReference>
<evidence type="ECO:0000313" key="9">
    <source>
        <dbReference type="EMBL" id="DAD28795.1"/>
    </source>
</evidence>
<dbReference type="GO" id="GO:0016787">
    <property type="term" value="F:hydrolase activity"/>
    <property type="evidence" value="ECO:0007669"/>
    <property type="project" value="UniProtKB-KW"/>
</dbReference>
<dbReference type="PROSITE" id="PS51194">
    <property type="entry name" value="HELICASE_CTER"/>
    <property type="match status" value="1"/>
</dbReference>
<dbReference type="SMART" id="SM00487">
    <property type="entry name" value="DEXDc"/>
    <property type="match status" value="1"/>
</dbReference>
<dbReference type="GO" id="GO:0004386">
    <property type="term" value="F:helicase activity"/>
    <property type="evidence" value="ECO:0007669"/>
    <property type="project" value="UniProtKB-KW"/>
</dbReference>
<keyword evidence="3" id="KW-0378">Hydrolase</keyword>
<feature type="domain" description="Helicase ATP-binding" evidence="7">
    <location>
        <begin position="810"/>
        <end position="1011"/>
    </location>
</feature>
<dbReference type="CDD" id="cd18007">
    <property type="entry name" value="DEXHc_ATRX-like"/>
    <property type="match status" value="1"/>
</dbReference>
<dbReference type="InterPro" id="IPR038718">
    <property type="entry name" value="SNF2-like_sf"/>
</dbReference>
<evidence type="ECO:0000259" key="8">
    <source>
        <dbReference type="PROSITE" id="PS51194"/>
    </source>
</evidence>
<comment type="subcellular location">
    <subcellularLocation>
        <location evidence="1">Nucleus</location>
    </subcellularLocation>
</comment>
<feature type="domain" description="Helicase C-terminal" evidence="8">
    <location>
        <begin position="1171"/>
        <end position="1338"/>
    </location>
</feature>
<dbReference type="SMART" id="SM00490">
    <property type="entry name" value="HELICc"/>
    <property type="match status" value="1"/>
</dbReference>
<evidence type="ECO:0008006" key="11">
    <source>
        <dbReference type="Google" id="ProtNLM"/>
    </source>
</evidence>
<sequence length="1370" mass="156974">MVILFKLHSILLLKKKKKGDFSEIFNFNHLGGELRLFSNGASASLYVMFLCANELRVTVYPASICGRRTRTCLLTAMVKRRLYQSWHPIGEYPFEAFCHGSWKTVEHLRIRDGSIAMHFKNHAYEIEDTISISNLRIRSRRACLSDCTCFLRPGLDVCILPSHSDKAADEGGIHLEHVDAKISSIERKPHDSGCACRFYVICYRAQEPHSMAKMTLGEEIREVKLENIGILQKLQRKPSEDVYYRWRYSEDCSFMHRAILHRGQFSSDISWLLVASIWKGLGFDVKTVQNKMVYQLLDSDHDMCPPTSLNNVKTINFQIDNEVMKPSNMNFSPVVPVNTFVLNDPMDVDLVHDMKEDKPFPFYNFLDLRRSKRRHVQPERFVSHCDFSKAKPCSFKAETSKKTRLKEEEILSNISCEAGKSHSVCSHFEQKFLVAKNMTREVKSGMFNRKQSGKPLVENYQKHKTAAAYKRPVENKGLSTGVSCFKKVPERTTGGENSSSTNHDVSIPCAFPGIPMPVTVKIEPELYERNHLCKKTHANHVKEISKIVSRHDSRKRNDVPDKRRREVENRWKATVSHGKKFCKAASRRKIFLSTSEYKEMIERCMKNIESETKREHLPVVDQWEAIQAVNLSSKRWFCNLTSITIDQAEEPELKVMWEEMELSMATFHFLAENQGSHIGLSSEIPNLSRDGQSCQHEYKMDEQIGIICQLCGFVSTEIRDISPPFLQRTGWITSKELHNGDKSGTTLTKHGNLDLFQTTVSSRNISFSERNDNVWALIPDLKMKLHFHQKKGFEFLWRNIAGSLIPADMQPTLRRTGGCIISHSPGAGKTLLIISFLESYLKLFPGKKPLILAPKTTLYTWCKEFKKWDVSFPVHQIHVRRNYINEIRSQRCRESVGGRRANQVVMHAIDCLEKIQKWHEHPSILLMGYTSFLSLTREDSKHEYRRCMGRILRESPGILILDEGHNPRNTGSRLRKSLMRVNTGLRILLSGTLFQNNFVEYFNTLCLARPSFISEVLEEFDSKFKNRKGKKNVSSLEESKARSMFIENIAKKINSRVAEVRKHGLDMLMSITKGFIDVYEGGKLDGLPDLQTYTLSLKPTSIQQKILSKLQDYKDSCRGNPLELDLLITLGSIHPWLIKTVAGAGKYLSSEELENLAENRVDVNKGPKLRFVVSLVHGCSSKREKVLVFCHNIAPINFLVEIFERFFGWKAGEQVLVLKGDQELFERARVMDQFEEPGGASRLLLASITACAEGISLTAASRVVLLDSEWNPSKTKQAIARAFRPGQERVVYVYQLLASGTWEEEKYGKTIYKEWVSSMIFNGALVEDPSCRQTQNIDDDVLRQIVEDDAKLFHQITKHEKLFNAFVSST</sequence>
<dbReference type="PROSITE" id="PS51192">
    <property type="entry name" value="HELICASE_ATP_BIND_1"/>
    <property type="match status" value="1"/>
</dbReference>
<reference evidence="9 10" key="1">
    <citation type="journal article" date="2020" name="Mol. Biol. Evol.">
        <title>Distinct Expression and Methylation Patterns for Genes with Different Fates following a Single Whole-Genome Duplication in Flowering Plants.</title>
        <authorList>
            <person name="Shi T."/>
            <person name="Rahmani R.S."/>
            <person name="Gugger P.F."/>
            <person name="Wang M."/>
            <person name="Li H."/>
            <person name="Zhang Y."/>
            <person name="Li Z."/>
            <person name="Wang Q."/>
            <person name="Van de Peer Y."/>
            <person name="Marchal K."/>
            <person name="Chen J."/>
        </authorList>
    </citation>
    <scope>NUCLEOTIDE SEQUENCE [LARGE SCALE GENOMIC DNA]</scope>
    <source>
        <tissue evidence="9">Leaf</tissue>
    </source>
</reference>
<evidence type="ECO:0000313" key="10">
    <source>
        <dbReference type="Proteomes" id="UP000607653"/>
    </source>
</evidence>
<keyword evidence="2" id="KW-0547">Nucleotide-binding</keyword>
<dbReference type="GO" id="GO:0005634">
    <property type="term" value="C:nucleus"/>
    <property type="evidence" value="ECO:0007669"/>
    <property type="project" value="UniProtKB-SubCell"/>
</dbReference>
<keyword evidence="5" id="KW-0067">ATP-binding</keyword>
<dbReference type="InterPro" id="IPR000330">
    <property type="entry name" value="SNF2_N"/>
</dbReference>
<keyword evidence="4" id="KW-0347">Helicase</keyword>
<protein>
    <recommendedName>
        <fullName evidence="11">SNF2 domain-containing protein CLASSY 1-like</fullName>
    </recommendedName>
</protein>
<gene>
    <name evidence="9" type="ORF">HUJ06_030263</name>
</gene>
<proteinExistence type="predicted"/>
<dbReference type="GO" id="GO:0005524">
    <property type="term" value="F:ATP binding"/>
    <property type="evidence" value="ECO:0007669"/>
    <property type="project" value="UniProtKB-KW"/>
</dbReference>
<dbReference type="SUPFAM" id="SSF52540">
    <property type="entry name" value="P-loop containing nucleoside triphosphate hydrolases"/>
    <property type="match status" value="2"/>
</dbReference>
<keyword evidence="10" id="KW-1185">Reference proteome</keyword>
<dbReference type="Gene3D" id="3.40.50.10810">
    <property type="entry name" value="Tandem AAA-ATPase domain"/>
    <property type="match status" value="1"/>
</dbReference>
<evidence type="ECO:0000256" key="1">
    <source>
        <dbReference type="ARBA" id="ARBA00004123"/>
    </source>
</evidence>
<keyword evidence="6" id="KW-0539">Nucleus</keyword>
<organism evidence="9 10">
    <name type="scientific">Nelumbo nucifera</name>
    <name type="common">Sacred lotus</name>
    <dbReference type="NCBI Taxonomy" id="4432"/>
    <lineage>
        <taxon>Eukaryota</taxon>
        <taxon>Viridiplantae</taxon>
        <taxon>Streptophyta</taxon>
        <taxon>Embryophyta</taxon>
        <taxon>Tracheophyta</taxon>
        <taxon>Spermatophyta</taxon>
        <taxon>Magnoliopsida</taxon>
        <taxon>Proteales</taxon>
        <taxon>Nelumbonaceae</taxon>
        <taxon>Nelumbo</taxon>
    </lineage>
</organism>
<dbReference type="EMBL" id="DUZY01000002">
    <property type="protein sequence ID" value="DAD28795.1"/>
    <property type="molecule type" value="Genomic_DNA"/>
</dbReference>
<dbReference type="InterPro" id="IPR027417">
    <property type="entry name" value="P-loop_NTPase"/>
</dbReference>
<evidence type="ECO:0000256" key="4">
    <source>
        <dbReference type="ARBA" id="ARBA00022806"/>
    </source>
</evidence>
<evidence type="ECO:0000256" key="2">
    <source>
        <dbReference type="ARBA" id="ARBA00022741"/>
    </source>
</evidence>
<evidence type="ECO:0000256" key="5">
    <source>
        <dbReference type="ARBA" id="ARBA00022840"/>
    </source>
</evidence>
<evidence type="ECO:0000256" key="6">
    <source>
        <dbReference type="ARBA" id="ARBA00023242"/>
    </source>
</evidence>
<comment type="caution">
    <text evidence="9">The sequence shown here is derived from an EMBL/GenBank/DDBJ whole genome shotgun (WGS) entry which is preliminary data.</text>
</comment>
<dbReference type="InterPro" id="IPR049730">
    <property type="entry name" value="SNF2/RAD54-like_C"/>
</dbReference>
<dbReference type="Pfam" id="PF00271">
    <property type="entry name" value="Helicase_C"/>
    <property type="match status" value="1"/>
</dbReference>
<dbReference type="PANTHER" id="PTHR45821">
    <property type="entry name" value="SNF2 DOMAIN-CONTAINING PROTEIN CLASSY 2-RELATED"/>
    <property type="match status" value="1"/>
</dbReference>
<dbReference type="Proteomes" id="UP000607653">
    <property type="component" value="Unassembled WGS sequence"/>
</dbReference>